<reference evidence="7" key="1">
    <citation type="journal article" date="2019" name="Int. J. Syst. Evol. Microbiol.">
        <title>The Global Catalogue of Microorganisms (GCM) 10K type strain sequencing project: providing services to taxonomists for standard genome sequencing and annotation.</title>
        <authorList>
            <consortium name="The Broad Institute Genomics Platform"/>
            <consortium name="The Broad Institute Genome Sequencing Center for Infectious Disease"/>
            <person name="Wu L."/>
            <person name="Ma J."/>
        </authorList>
    </citation>
    <scope>NUCLEOTIDE SEQUENCE [LARGE SCALE GENOMIC DNA]</scope>
    <source>
        <strain evidence="7">JCM 9381</strain>
    </source>
</reference>
<sequence>MLWPRWVARLDPPAQVRKHLGPALSAALMLVDSRAELSPVIAQHLGGLIDQPIATHALQALRDAPQWNDIQVALIRLAEYLDAHEVPINYARRRGLDYAELLSEDDWETACARAQQSPGNGGRYHVARCFLFERISGLPPHHLSELQCQSASFRNARTRFPYLLTPKLLAELDQAAAAFLIGQGIAEEPLTWEPPPELLTGLDLPRADPDRLELADLHRQVCAGHAPLHIARALNTDVRTLRFLLTQHPAPGPPATRRPPPRPGPRRRRRPRNGRPGQPTLTGMHIARTELPRDVLERLYVHQHATFVEIAEQTGLDRKHISRLADEYGLPRHGTRPRRADGTPGPAELLDRDWLHTQYVDRHRSFKDIGQDLGVAPGTVARWARSHHIPRQSVRHLSRPALAIEHIPAVLQPALGNNYQLRRLRTFLQIAGYRSLGDACAALGLSSHSVTNHLARLEEDMGGPLLVRTLRSRPMEPTELGHKVLDAARPLSDQLGVPTTAVPAQPIRHPCRRRPRTTAAAATRLAHLPALLRPAAGTYGGRRRLRRFLEAVQYPNLAAFARAEGLDPSTVTLQISRLERDFDGRLLDRGGPGHAMRLTALGKRVVAAAQPYSDQLGDLHGPRHIINRGGREEFREDAPRRSSSPCCPR</sequence>
<feature type="domain" description="HTH lysR-type" evidence="5">
    <location>
        <begin position="543"/>
        <end position="599"/>
    </location>
</feature>
<evidence type="ECO:0000256" key="2">
    <source>
        <dbReference type="ARBA" id="ARBA00023015"/>
    </source>
</evidence>
<feature type="region of interest" description="Disordered" evidence="4">
    <location>
        <begin position="246"/>
        <end position="282"/>
    </location>
</feature>
<gene>
    <name evidence="6" type="ORF">GCM10010469_01990</name>
</gene>
<protein>
    <recommendedName>
        <fullName evidence="5">HTH lysR-type domain-containing protein</fullName>
    </recommendedName>
</protein>
<dbReference type="PROSITE" id="PS50931">
    <property type="entry name" value="HTH_LYSR"/>
    <property type="match status" value="2"/>
</dbReference>
<accession>A0ABP6QQV8</accession>
<comment type="caution">
    <text evidence="6">The sequence shown here is derived from an EMBL/GenBank/DDBJ whole genome shotgun (WGS) entry which is preliminary data.</text>
</comment>
<dbReference type="PANTHER" id="PTHR30126:SF84">
    <property type="entry name" value="HTH-TYPE TRANSCRIPTIONAL REGULATOR PTXR"/>
    <property type="match status" value="1"/>
</dbReference>
<dbReference type="InterPro" id="IPR000847">
    <property type="entry name" value="LysR_HTH_N"/>
</dbReference>
<feature type="compositionally biased region" description="Basic and acidic residues" evidence="4">
    <location>
        <begin position="629"/>
        <end position="640"/>
    </location>
</feature>
<keyword evidence="3" id="KW-0804">Transcription</keyword>
<proteinExistence type="inferred from homology"/>
<evidence type="ECO:0000313" key="6">
    <source>
        <dbReference type="EMBL" id="GAA3246219.1"/>
    </source>
</evidence>
<name>A0ABP6QQV8_9ACTN</name>
<organism evidence="6 7">
    <name type="scientific">Streptomyces labedae</name>
    <dbReference type="NCBI Taxonomy" id="285569"/>
    <lineage>
        <taxon>Bacteria</taxon>
        <taxon>Bacillati</taxon>
        <taxon>Actinomycetota</taxon>
        <taxon>Actinomycetes</taxon>
        <taxon>Kitasatosporales</taxon>
        <taxon>Streptomycetaceae</taxon>
        <taxon>Streptomyces</taxon>
    </lineage>
</organism>
<feature type="compositionally biased region" description="Pro residues" evidence="4">
    <location>
        <begin position="250"/>
        <end position="263"/>
    </location>
</feature>
<evidence type="ECO:0000256" key="1">
    <source>
        <dbReference type="ARBA" id="ARBA00009437"/>
    </source>
</evidence>
<feature type="compositionally biased region" description="Basic residues" evidence="4">
    <location>
        <begin position="264"/>
        <end position="273"/>
    </location>
</feature>
<evidence type="ECO:0000313" key="7">
    <source>
        <dbReference type="Proteomes" id="UP001500728"/>
    </source>
</evidence>
<dbReference type="InterPro" id="IPR036388">
    <property type="entry name" value="WH-like_DNA-bd_sf"/>
</dbReference>
<dbReference type="EMBL" id="BAAAUW010000001">
    <property type="protein sequence ID" value="GAA3246219.1"/>
    <property type="molecule type" value="Genomic_DNA"/>
</dbReference>
<evidence type="ECO:0000256" key="4">
    <source>
        <dbReference type="SAM" id="MobiDB-lite"/>
    </source>
</evidence>
<feature type="region of interest" description="Disordered" evidence="4">
    <location>
        <begin position="629"/>
        <end position="649"/>
    </location>
</feature>
<dbReference type="Gene3D" id="1.10.10.10">
    <property type="entry name" value="Winged helix-like DNA-binding domain superfamily/Winged helix DNA-binding domain"/>
    <property type="match status" value="2"/>
</dbReference>
<keyword evidence="7" id="KW-1185">Reference proteome</keyword>
<dbReference type="InterPro" id="IPR036390">
    <property type="entry name" value="WH_DNA-bd_sf"/>
</dbReference>
<dbReference type="PANTHER" id="PTHR30126">
    <property type="entry name" value="HTH-TYPE TRANSCRIPTIONAL REGULATOR"/>
    <property type="match status" value="1"/>
</dbReference>
<feature type="region of interest" description="Disordered" evidence="4">
    <location>
        <begin position="329"/>
        <end position="348"/>
    </location>
</feature>
<dbReference type="Pfam" id="PF00126">
    <property type="entry name" value="HTH_1"/>
    <property type="match status" value="2"/>
</dbReference>
<keyword evidence="2" id="KW-0805">Transcription regulation</keyword>
<dbReference type="Proteomes" id="UP001500728">
    <property type="component" value="Unassembled WGS sequence"/>
</dbReference>
<comment type="similarity">
    <text evidence="1">Belongs to the LysR transcriptional regulatory family.</text>
</comment>
<feature type="domain" description="HTH lysR-type" evidence="5">
    <location>
        <begin position="419"/>
        <end position="478"/>
    </location>
</feature>
<evidence type="ECO:0000256" key="3">
    <source>
        <dbReference type="ARBA" id="ARBA00023163"/>
    </source>
</evidence>
<dbReference type="SUPFAM" id="SSF46785">
    <property type="entry name" value="Winged helix' DNA-binding domain"/>
    <property type="match status" value="2"/>
</dbReference>
<evidence type="ECO:0000259" key="5">
    <source>
        <dbReference type="PROSITE" id="PS50931"/>
    </source>
</evidence>